<dbReference type="InterPro" id="IPR002491">
    <property type="entry name" value="ABC_transptr_periplasmic_BD"/>
</dbReference>
<dbReference type="PANTHER" id="PTHR30535:SF34">
    <property type="entry name" value="MOLYBDATE-BINDING PROTEIN MOLA"/>
    <property type="match status" value="1"/>
</dbReference>
<dbReference type="SUPFAM" id="SSF53807">
    <property type="entry name" value="Helical backbone' metal receptor"/>
    <property type="match status" value="1"/>
</dbReference>
<evidence type="ECO:0000313" key="6">
    <source>
        <dbReference type="Proteomes" id="UP001501510"/>
    </source>
</evidence>
<evidence type="ECO:0000313" key="5">
    <source>
        <dbReference type="EMBL" id="GAA0732946.1"/>
    </source>
</evidence>
<dbReference type="RefSeq" id="WP_343758165.1">
    <property type="nucleotide sequence ID" value="NZ_BAAACG010000001.1"/>
</dbReference>
<keyword evidence="6" id="KW-1185">Reference proteome</keyword>
<evidence type="ECO:0000256" key="1">
    <source>
        <dbReference type="ARBA" id="ARBA00008814"/>
    </source>
</evidence>
<dbReference type="Gene3D" id="3.40.50.1980">
    <property type="entry name" value="Nitrogenase molybdenum iron protein domain"/>
    <property type="match status" value="2"/>
</dbReference>
<dbReference type="PROSITE" id="PS50983">
    <property type="entry name" value="FE_B12_PBP"/>
    <property type="match status" value="1"/>
</dbReference>
<feature type="domain" description="Fe/B12 periplasmic-binding" evidence="4">
    <location>
        <begin position="54"/>
        <end position="336"/>
    </location>
</feature>
<keyword evidence="2" id="KW-0175">Coiled coil</keyword>
<reference evidence="5 6" key="1">
    <citation type="journal article" date="2019" name="Int. J. Syst. Evol. Microbiol.">
        <title>The Global Catalogue of Microorganisms (GCM) 10K type strain sequencing project: providing services to taxonomists for standard genome sequencing and annotation.</title>
        <authorList>
            <consortium name="The Broad Institute Genomics Platform"/>
            <consortium name="The Broad Institute Genome Sequencing Center for Infectious Disease"/>
            <person name="Wu L."/>
            <person name="Ma J."/>
        </authorList>
    </citation>
    <scope>NUCLEOTIDE SEQUENCE [LARGE SCALE GENOMIC DNA]</scope>
    <source>
        <strain evidence="5 6">JCM 1407</strain>
    </source>
</reference>
<feature type="chain" id="PRO_5045271833" evidence="3">
    <location>
        <begin position="25"/>
        <end position="369"/>
    </location>
</feature>
<organism evidence="5 6">
    <name type="scientific">Clostridium oceanicum</name>
    <dbReference type="NCBI Taxonomy" id="1543"/>
    <lineage>
        <taxon>Bacteria</taxon>
        <taxon>Bacillati</taxon>
        <taxon>Bacillota</taxon>
        <taxon>Clostridia</taxon>
        <taxon>Eubacteriales</taxon>
        <taxon>Clostridiaceae</taxon>
        <taxon>Clostridium</taxon>
    </lineage>
</organism>
<sequence>MKLLKDKNLVKIVGSVLVSSIVLAGCGNKAAENKEVKVKDGRGKEVVMDKYADSFVLFPKEATAMFSITQTTDGFLGMNAANKDYLKGSVLAKHYPELLNIKSDISAKGTSFNPNVEEILSLKPDVVYQWHVGGKERWEPLEKADIPVITVNWGDWNDDIERYKTYAQGIGKQKRMDELLKRQDEASNKVKKVTQSIKKEEKLNHVFVDEINGNEIGVWGTVLPHTSVHGVENAAYTIGKLNKPGEKINTETLLKWNPDMIIINSTAFKSGKVTPEKIMNNSLFKNLKAVKNKKIYVVPDVSQLDNPTILWYWYAMLATPDKFEDTNLRNIVKDEYKFLYNTDINEEEVDEILNIKANKNSENYKQFIK</sequence>
<accession>A0ABN1J9E1</accession>
<dbReference type="Pfam" id="PF01497">
    <property type="entry name" value="Peripla_BP_2"/>
    <property type="match status" value="1"/>
</dbReference>
<proteinExistence type="inferred from homology"/>
<keyword evidence="3" id="KW-0732">Signal</keyword>
<feature type="signal peptide" evidence="3">
    <location>
        <begin position="1"/>
        <end position="24"/>
    </location>
</feature>
<comment type="caution">
    <text evidence="5">The sequence shown here is derived from an EMBL/GenBank/DDBJ whole genome shotgun (WGS) entry which is preliminary data.</text>
</comment>
<dbReference type="PANTHER" id="PTHR30535">
    <property type="entry name" value="VITAMIN B12-BINDING PROTEIN"/>
    <property type="match status" value="1"/>
</dbReference>
<feature type="coiled-coil region" evidence="2">
    <location>
        <begin position="176"/>
        <end position="203"/>
    </location>
</feature>
<gene>
    <name evidence="5" type="ORF">GCM10008906_03220</name>
</gene>
<name>A0ABN1J9E1_9CLOT</name>
<dbReference type="PROSITE" id="PS51257">
    <property type="entry name" value="PROKAR_LIPOPROTEIN"/>
    <property type="match status" value="1"/>
</dbReference>
<evidence type="ECO:0000259" key="4">
    <source>
        <dbReference type="PROSITE" id="PS50983"/>
    </source>
</evidence>
<dbReference type="Proteomes" id="UP001501510">
    <property type="component" value="Unassembled WGS sequence"/>
</dbReference>
<dbReference type="InterPro" id="IPR050902">
    <property type="entry name" value="ABC_Transporter_SBP"/>
</dbReference>
<comment type="similarity">
    <text evidence="1">Belongs to the bacterial solute-binding protein 8 family.</text>
</comment>
<evidence type="ECO:0000256" key="2">
    <source>
        <dbReference type="SAM" id="Coils"/>
    </source>
</evidence>
<evidence type="ECO:0000256" key="3">
    <source>
        <dbReference type="SAM" id="SignalP"/>
    </source>
</evidence>
<dbReference type="EMBL" id="BAAACG010000001">
    <property type="protein sequence ID" value="GAA0732946.1"/>
    <property type="molecule type" value="Genomic_DNA"/>
</dbReference>
<protein>
    <submittedName>
        <fullName evidence="5">ABC transporter substrate-binding protein</fullName>
    </submittedName>
</protein>